<sequence length="165" mass="18799">MNNNPTTAATTAEAAAHLQEGINLLLSRWTALRMAVENEWGGRGSLQKSQQLGGDIFRLLTQSKEEVSIRHVDDMLYDFMDTLNTDIEDGSIEEISEKLMVMHEECLEGNFGSIRSLRETNTPNLSYVRQRGINDEEESEDDALREDNSRPKWKLMLHNANQFLV</sequence>
<dbReference type="PANTHER" id="PTHR21250">
    <property type="entry name" value="PRE-RRNA-PROCESSING PROTEIN TSR2 HOMOLOG"/>
    <property type="match status" value="1"/>
</dbReference>
<dbReference type="PhylomeDB" id="A0A022RN83"/>
<dbReference type="InterPro" id="IPR019398">
    <property type="entry name" value="Pre-rRNA_process_TSR2"/>
</dbReference>
<name>A0A022RN83_ERYGU</name>
<evidence type="ECO:0008006" key="5">
    <source>
        <dbReference type="Google" id="ProtNLM"/>
    </source>
</evidence>
<organism evidence="3 4">
    <name type="scientific">Erythranthe guttata</name>
    <name type="common">Yellow monkey flower</name>
    <name type="synonym">Mimulus guttatus</name>
    <dbReference type="NCBI Taxonomy" id="4155"/>
    <lineage>
        <taxon>Eukaryota</taxon>
        <taxon>Viridiplantae</taxon>
        <taxon>Streptophyta</taxon>
        <taxon>Embryophyta</taxon>
        <taxon>Tracheophyta</taxon>
        <taxon>Spermatophyta</taxon>
        <taxon>Magnoliopsida</taxon>
        <taxon>eudicotyledons</taxon>
        <taxon>Gunneridae</taxon>
        <taxon>Pentapetalae</taxon>
        <taxon>asterids</taxon>
        <taxon>lamiids</taxon>
        <taxon>Lamiales</taxon>
        <taxon>Phrymaceae</taxon>
        <taxon>Erythranthe</taxon>
    </lineage>
</organism>
<reference evidence="3 4" key="1">
    <citation type="journal article" date="2013" name="Proc. Natl. Acad. Sci. U.S.A.">
        <title>Fine-scale variation in meiotic recombination in Mimulus inferred from population shotgun sequencing.</title>
        <authorList>
            <person name="Hellsten U."/>
            <person name="Wright K.M."/>
            <person name="Jenkins J."/>
            <person name="Shu S."/>
            <person name="Yuan Y."/>
            <person name="Wessler S.R."/>
            <person name="Schmutz J."/>
            <person name="Willis J.H."/>
            <person name="Rokhsar D.S."/>
        </authorList>
    </citation>
    <scope>NUCLEOTIDE SEQUENCE [LARGE SCALE GENOMIC DNA]</scope>
    <source>
        <strain evidence="4">cv. DUN x IM62</strain>
    </source>
</reference>
<dbReference type="OMA" id="AGRIMIM"/>
<dbReference type="OrthoDB" id="263560at2759"/>
<evidence type="ECO:0000313" key="3">
    <source>
        <dbReference type="EMBL" id="EYU41509.1"/>
    </source>
</evidence>
<accession>A0A022RN83</accession>
<evidence type="ECO:0000256" key="1">
    <source>
        <dbReference type="ARBA" id="ARBA00006524"/>
    </source>
</evidence>
<dbReference type="STRING" id="4155.A0A022RN83"/>
<dbReference type="AlphaFoldDB" id="A0A022RN83"/>
<dbReference type="Pfam" id="PF10273">
    <property type="entry name" value="WGG"/>
    <property type="match status" value="1"/>
</dbReference>
<keyword evidence="4" id="KW-1185">Reference proteome</keyword>
<evidence type="ECO:0000256" key="2">
    <source>
        <dbReference type="ARBA" id="ARBA00022552"/>
    </source>
</evidence>
<dbReference type="eggNOG" id="KOG4032">
    <property type="taxonomic scope" value="Eukaryota"/>
</dbReference>
<evidence type="ECO:0000313" key="4">
    <source>
        <dbReference type="Proteomes" id="UP000030748"/>
    </source>
</evidence>
<proteinExistence type="inferred from homology"/>
<dbReference type="KEGG" id="egt:105953342"/>
<dbReference type="GO" id="GO:0005634">
    <property type="term" value="C:nucleus"/>
    <property type="evidence" value="ECO:0000318"/>
    <property type="project" value="GO_Central"/>
</dbReference>
<dbReference type="GO" id="GO:0000462">
    <property type="term" value="P:maturation of SSU-rRNA from tricistronic rRNA transcript (SSU-rRNA, 5.8S rRNA, LSU-rRNA)"/>
    <property type="evidence" value="ECO:0000318"/>
    <property type="project" value="GO_Central"/>
</dbReference>
<gene>
    <name evidence="3" type="ORF">MIMGU_mgv1a015176mg</name>
</gene>
<dbReference type="Proteomes" id="UP000030748">
    <property type="component" value="Unassembled WGS sequence"/>
</dbReference>
<keyword evidence="2" id="KW-0698">rRNA processing</keyword>
<comment type="similarity">
    <text evidence="1">Belongs to the TSR2 family.</text>
</comment>
<dbReference type="EMBL" id="KI630320">
    <property type="protein sequence ID" value="EYU41509.1"/>
    <property type="molecule type" value="Genomic_DNA"/>
</dbReference>
<protein>
    <recommendedName>
        <fullName evidence="5">Pre-rRNA-processing protein TSR2</fullName>
    </recommendedName>
</protein>